<dbReference type="EMBL" id="BMAO01017890">
    <property type="protein sequence ID" value="GFR19154.1"/>
    <property type="molecule type" value="Genomic_DNA"/>
</dbReference>
<evidence type="ECO:0000313" key="1">
    <source>
        <dbReference type="EMBL" id="GFR19154.1"/>
    </source>
</evidence>
<evidence type="ECO:0000313" key="2">
    <source>
        <dbReference type="Proteomes" id="UP000887116"/>
    </source>
</evidence>
<comment type="caution">
    <text evidence="1">The sequence shown here is derived from an EMBL/GenBank/DDBJ whole genome shotgun (WGS) entry which is preliminary data.</text>
</comment>
<keyword evidence="2" id="KW-1185">Reference proteome</keyword>
<dbReference type="AlphaFoldDB" id="A0A8X6H9B6"/>
<sequence length="124" mass="13921">MTTGHNHYDFSCAVTSTPVDEMLLILRAVSNSSGIIVLRRDSGRNLALSMSNVLGDDRSRVCVFILLEKKKSSTRTSAGEEYLHIFRLTMLSSFAEEELISNLEGTLPFQEIFDHVACYRSKVM</sequence>
<name>A0A8X6H9B6_TRICU</name>
<accession>A0A8X6H9B6</accession>
<protein>
    <submittedName>
        <fullName evidence="1">Uncharacterized protein</fullName>
    </submittedName>
</protein>
<dbReference type="Proteomes" id="UP000887116">
    <property type="component" value="Unassembled WGS sequence"/>
</dbReference>
<proteinExistence type="predicted"/>
<reference evidence="1" key="1">
    <citation type="submission" date="2020-07" db="EMBL/GenBank/DDBJ databases">
        <title>Multicomponent nature underlies the extraordinary mechanical properties of spider dragline silk.</title>
        <authorList>
            <person name="Kono N."/>
            <person name="Nakamura H."/>
            <person name="Mori M."/>
            <person name="Yoshida Y."/>
            <person name="Ohtoshi R."/>
            <person name="Malay A.D."/>
            <person name="Moran D.A.P."/>
            <person name="Tomita M."/>
            <person name="Numata K."/>
            <person name="Arakawa K."/>
        </authorList>
    </citation>
    <scope>NUCLEOTIDE SEQUENCE</scope>
</reference>
<gene>
    <name evidence="1" type="ORF">TNCT_579791</name>
</gene>
<organism evidence="1 2">
    <name type="scientific">Trichonephila clavata</name>
    <name type="common">Joro spider</name>
    <name type="synonym">Nephila clavata</name>
    <dbReference type="NCBI Taxonomy" id="2740835"/>
    <lineage>
        <taxon>Eukaryota</taxon>
        <taxon>Metazoa</taxon>
        <taxon>Ecdysozoa</taxon>
        <taxon>Arthropoda</taxon>
        <taxon>Chelicerata</taxon>
        <taxon>Arachnida</taxon>
        <taxon>Araneae</taxon>
        <taxon>Araneomorphae</taxon>
        <taxon>Entelegynae</taxon>
        <taxon>Araneoidea</taxon>
        <taxon>Nephilidae</taxon>
        <taxon>Trichonephila</taxon>
    </lineage>
</organism>